<comment type="caution">
    <text evidence="7">The sequence shown here is derived from an EMBL/GenBank/DDBJ whole genome shotgun (WGS) entry which is preliminary data.</text>
</comment>
<dbReference type="EMBL" id="MKVH01000024">
    <property type="protein sequence ID" value="OJX57181.1"/>
    <property type="molecule type" value="Genomic_DNA"/>
</dbReference>
<name>A0A1M3KXK4_9BACT</name>
<dbReference type="SMART" id="SM00732">
    <property type="entry name" value="YqgFc"/>
    <property type="match status" value="1"/>
</dbReference>
<evidence type="ECO:0000313" key="8">
    <source>
        <dbReference type="Proteomes" id="UP000184233"/>
    </source>
</evidence>
<dbReference type="GO" id="GO:0005829">
    <property type="term" value="C:cytosol"/>
    <property type="evidence" value="ECO:0007669"/>
    <property type="project" value="TreeGrafter"/>
</dbReference>
<dbReference type="Gene3D" id="3.30.420.140">
    <property type="entry name" value="YqgF/RNase H-like domain"/>
    <property type="match status" value="1"/>
</dbReference>
<keyword evidence="2 5" id="KW-0690">Ribosome biogenesis</keyword>
<dbReference type="STRING" id="1895771.BGO89_11815"/>
<comment type="similarity">
    <text evidence="5">Belongs to the YqgF HJR family.</text>
</comment>
<evidence type="ECO:0000256" key="4">
    <source>
        <dbReference type="ARBA" id="ARBA00022801"/>
    </source>
</evidence>
<evidence type="ECO:0000259" key="6">
    <source>
        <dbReference type="SMART" id="SM00732"/>
    </source>
</evidence>
<dbReference type="PANTHER" id="PTHR33317">
    <property type="entry name" value="POLYNUCLEOTIDYL TRANSFERASE, RIBONUCLEASE H-LIKE SUPERFAMILY PROTEIN"/>
    <property type="match status" value="1"/>
</dbReference>
<comment type="function">
    <text evidence="5">Could be a nuclease involved in processing of the 5'-end of pre-16S rRNA.</text>
</comment>
<feature type="domain" description="YqgF/RNase H-like" evidence="6">
    <location>
        <begin position="10"/>
        <end position="109"/>
    </location>
</feature>
<dbReference type="GO" id="GO:0000967">
    <property type="term" value="P:rRNA 5'-end processing"/>
    <property type="evidence" value="ECO:0007669"/>
    <property type="project" value="UniProtKB-UniRule"/>
</dbReference>
<evidence type="ECO:0000256" key="1">
    <source>
        <dbReference type="ARBA" id="ARBA00022490"/>
    </source>
</evidence>
<dbReference type="GO" id="GO:0016788">
    <property type="term" value="F:hydrolase activity, acting on ester bonds"/>
    <property type="evidence" value="ECO:0007669"/>
    <property type="project" value="UniProtKB-UniRule"/>
</dbReference>
<dbReference type="EC" id="3.1.-.-" evidence="5"/>
<evidence type="ECO:0000256" key="2">
    <source>
        <dbReference type="ARBA" id="ARBA00022517"/>
    </source>
</evidence>
<evidence type="ECO:0000313" key="7">
    <source>
        <dbReference type="EMBL" id="OJX57181.1"/>
    </source>
</evidence>
<keyword evidence="4 5" id="KW-0378">Hydrolase</keyword>
<dbReference type="InterPro" id="IPR012337">
    <property type="entry name" value="RNaseH-like_sf"/>
</dbReference>
<dbReference type="PANTHER" id="PTHR33317:SF4">
    <property type="entry name" value="POLYNUCLEOTIDYL TRANSFERASE, RIBONUCLEASE H-LIKE SUPERFAMILY PROTEIN"/>
    <property type="match status" value="1"/>
</dbReference>
<dbReference type="Proteomes" id="UP000184233">
    <property type="component" value="Unassembled WGS sequence"/>
</dbReference>
<comment type="subcellular location">
    <subcellularLocation>
        <location evidence="5">Cytoplasm</location>
    </subcellularLocation>
</comment>
<proteinExistence type="inferred from homology"/>
<reference evidence="7 8" key="1">
    <citation type="submission" date="2016-09" db="EMBL/GenBank/DDBJ databases">
        <title>Genome-resolved meta-omics ties microbial dynamics to process performance in biotechnology for thiocyanate degradation.</title>
        <authorList>
            <person name="Kantor R.S."/>
            <person name="Huddy R.J."/>
            <person name="Iyer R."/>
            <person name="Thomas B.C."/>
            <person name="Brown C.T."/>
            <person name="Anantharaman K."/>
            <person name="Tringe S."/>
            <person name="Hettich R.L."/>
            <person name="Harrison S.T."/>
            <person name="Banfield J.F."/>
        </authorList>
    </citation>
    <scope>NUCLEOTIDE SEQUENCE [LARGE SCALE GENOMIC DNA]</scope>
    <source>
        <strain evidence="7">59-99</strain>
    </source>
</reference>
<dbReference type="InterPro" id="IPR037027">
    <property type="entry name" value="YqgF/RNaseH-like_dom_sf"/>
</dbReference>
<dbReference type="InterPro" id="IPR006641">
    <property type="entry name" value="YqgF/RNaseH-like_dom"/>
</dbReference>
<keyword evidence="3 5" id="KW-0540">Nuclease</keyword>
<organism evidence="7 8">
    <name type="scientific">Candidatus Kapaibacterium thiocyanatum</name>
    <dbReference type="NCBI Taxonomy" id="1895771"/>
    <lineage>
        <taxon>Bacteria</taxon>
        <taxon>Pseudomonadati</taxon>
        <taxon>Candidatus Kapaibacteriota</taxon>
        <taxon>Candidatus Kapaibacteriia</taxon>
        <taxon>Candidatus Kapaibacteriales</taxon>
        <taxon>Candidatus Kapaibacteriaceae</taxon>
        <taxon>Candidatus Kapaibacterium</taxon>
    </lineage>
</organism>
<dbReference type="Pfam" id="PF03652">
    <property type="entry name" value="RuvX"/>
    <property type="match status" value="1"/>
</dbReference>
<dbReference type="NCBIfam" id="TIGR00250">
    <property type="entry name" value="RNAse_H_YqgF"/>
    <property type="match status" value="1"/>
</dbReference>
<evidence type="ECO:0000256" key="5">
    <source>
        <dbReference type="HAMAP-Rule" id="MF_00651"/>
    </source>
</evidence>
<dbReference type="HAMAP" id="MF_00651">
    <property type="entry name" value="Nuclease_YqgF"/>
    <property type="match status" value="1"/>
</dbReference>
<dbReference type="SUPFAM" id="SSF53098">
    <property type="entry name" value="Ribonuclease H-like"/>
    <property type="match status" value="1"/>
</dbReference>
<dbReference type="CDD" id="cd16964">
    <property type="entry name" value="YqgF"/>
    <property type="match status" value="1"/>
</dbReference>
<dbReference type="AlphaFoldDB" id="A0A1M3KXK4"/>
<dbReference type="InterPro" id="IPR005227">
    <property type="entry name" value="YqgF"/>
</dbReference>
<protein>
    <recommendedName>
        <fullName evidence="5">Putative pre-16S rRNA nuclease</fullName>
        <ecNumber evidence="5">3.1.-.-</ecNumber>
    </recommendedName>
</protein>
<keyword evidence="1 5" id="KW-0963">Cytoplasm</keyword>
<evidence type="ECO:0000256" key="3">
    <source>
        <dbReference type="ARBA" id="ARBA00022722"/>
    </source>
</evidence>
<sequence length="156" mass="17614">MIDLTTLRGKRLAAFDYGMARIGVAVCDEFHIVVSTRPVIVNDAATIWTSIQERLAADRIDVLLVGVPRRHDDQKTEIIERIEAFIEELRTRIAIPVMPVDEAFSTKRARELMLVTGMKKKRRQTKGTKDVVAAAIILQDFLKELDYLPKPPSTSP</sequence>
<dbReference type="GO" id="GO:0004518">
    <property type="term" value="F:nuclease activity"/>
    <property type="evidence" value="ECO:0007669"/>
    <property type="project" value="UniProtKB-KW"/>
</dbReference>
<accession>A0A1M3KXK4</accession>
<gene>
    <name evidence="7" type="ORF">BGO89_11815</name>
</gene>